<dbReference type="Proteomes" id="UP000008311">
    <property type="component" value="Unassembled WGS sequence"/>
</dbReference>
<evidence type="ECO:0000256" key="1">
    <source>
        <dbReference type="SAM" id="MobiDB-lite"/>
    </source>
</evidence>
<evidence type="ECO:0000313" key="2">
    <source>
        <dbReference type="EMBL" id="EEF36335.1"/>
    </source>
</evidence>
<dbReference type="AlphaFoldDB" id="B9SJ89"/>
<dbReference type="InParanoid" id="B9SJ89"/>
<feature type="region of interest" description="Disordered" evidence="1">
    <location>
        <begin position="32"/>
        <end position="73"/>
    </location>
</feature>
<proteinExistence type="predicted"/>
<protein>
    <submittedName>
        <fullName evidence="2">Uncharacterized protein</fullName>
    </submittedName>
</protein>
<name>B9SJ89_RICCO</name>
<dbReference type="EMBL" id="EQ973982">
    <property type="protein sequence ID" value="EEF36335.1"/>
    <property type="molecule type" value="Genomic_DNA"/>
</dbReference>
<organism evidence="2 3">
    <name type="scientific">Ricinus communis</name>
    <name type="common">Castor bean</name>
    <dbReference type="NCBI Taxonomy" id="3988"/>
    <lineage>
        <taxon>Eukaryota</taxon>
        <taxon>Viridiplantae</taxon>
        <taxon>Streptophyta</taxon>
        <taxon>Embryophyta</taxon>
        <taxon>Tracheophyta</taxon>
        <taxon>Spermatophyta</taxon>
        <taxon>Magnoliopsida</taxon>
        <taxon>eudicotyledons</taxon>
        <taxon>Gunneridae</taxon>
        <taxon>Pentapetalae</taxon>
        <taxon>rosids</taxon>
        <taxon>fabids</taxon>
        <taxon>Malpighiales</taxon>
        <taxon>Euphorbiaceae</taxon>
        <taxon>Acalyphoideae</taxon>
        <taxon>Acalypheae</taxon>
        <taxon>Ricinus</taxon>
    </lineage>
</organism>
<evidence type="ECO:0000313" key="3">
    <source>
        <dbReference type="Proteomes" id="UP000008311"/>
    </source>
</evidence>
<sequence>MDKKGIPENVEAREDTTAEDILRRCNNDMLKPMLTRTNSKGSRGAPSHPAGSQIRKKSNGMSIGYKNCIKRSI</sequence>
<keyword evidence="3" id="KW-1185">Reference proteome</keyword>
<gene>
    <name evidence="2" type="ORF">RCOM_1478860</name>
</gene>
<reference evidence="3" key="1">
    <citation type="journal article" date="2010" name="Nat. Biotechnol.">
        <title>Draft genome sequence of the oilseed species Ricinus communis.</title>
        <authorList>
            <person name="Chan A.P."/>
            <person name="Crabtree J."/>
            <person name="Zhao Q."/>
            <person name="Lorenzi H."/>
            <person name="Orvis J."/>
            <person name="Puiu D."/>
            <person name="Melake-Berhan A."/>
            <person name="Jones K.M."/>
            <person name="Redman J."/>
            <person name="Chen G."/>
            <person name="Cahoon E.B."/>
            <person name="Gedil M."/>
            <person name="Stanke M."/>
            <person name="Haas B.J."/>
            <person name="Wortman J.R."/>
            <person name="Fraser-Liggett C.M."/>
            <person name="Ravel J."/>
            <person name="Rabinowicz P.D."/>
        </authorList>
    </citation>
    <scope>NUCLEOTIDE SEQUENCE [LARGE SCALE GENOMIC DNA]</scope>
    <source>
        <strain evidence="3">cv. Hale</strain>
    </source>
</reference>
<accession>B9SJ89</accession>